<keyword evidence="3 4" id="KW-0175">Coiled coil</keyword>
<keyword evidence="7" id="KW-1185">Reference proteome</keyword>
<comment type="similarity">
    <text evidence="1">Belongs to the ATG14 family.</text>
</comment>
<feature type="compositionally biased region" description="Low complexity" evidence="5">
    <location>
        <begin position="683"/>
        <end position="693"/>
    </location>
</feature>
<feature type="compositionally biased region" description="Basic and acidic residues" evidence="5">
    <location>
        <begin position="270"/>
        <end position="282"/>
    </location>
</feature>
<dbReference type="PANTHER" id="PTHR15157">
    <property type="entry name" value="UV RADIATION RESISTANCE-ASSOCIATED GENE PROTEIN"/>
    <property type="match status" value="1"/>
</dbReference>
<feature type="compositionally biased region" description="Basic residues" evidence="5">
    <location>
        <begin position="694"/>
        <end position="704"/>
    </location>
</feature>
<reference evidence="6 7" key="1">
    <citation type="submission" date="2020-12" db="EMBL/GenBank/DDBJ databases">
        <title>Metabolic potential, ecology and presence of endohyphal bacteria is reflected in genomic diversity of Mucoromycotina.</title>
        <authorList>
            <person name="Muszewska A."/>
            <person name="Okrasinska A."/>
            <person name="Steczkiewicz K."/>
            <person name="Drgas O."/>
            <person name="Orlowska M."/>
            <person name="Perlinska-Lenart U."/>
            <person name="Aleksandrzak-Piekarczyk T."/>
            <person name="Szatraj K."/>
            <person name="Zielenkiewicz U."/>
            <person name="Pilsyk S."/>
            <person name="Malc E."/>
            <person name="Mieczkowski P."/>
            <person name="Kruszewska J.S."/>
            <person name="Biernat P."/>
            <person name="Pawlowska J."/>
        </authorList>
    </citation>
    <scope>NUCLEOTIDE SEQUENCE [LARGE SCALE GENOMIC DNA]</scope>
    <source>
        <strain evidence="6 7">CBS 142.35</strain>
    </source>
</reference>
<feature type="compositionally biased region" description="Low complexity" evidence="5">
    <location>
        <begin position="66"/>
        <end position="94"/>
    </location>
</feature>
<dbReference type="GO" id="GO:0032991">
    <property type="term" value="C:protein-containing complex"/>
    <property type="evidence" value="ECO:0007669"/>
    <property type="project" value="UniProtKB-ARBA"/>
</dbReference>
<name>A0A8H7S8X8_9FUNG</name>
<dbReference type="PANTHER" id="PTHR15157:SF5">
    <property type="entry name" value="UV RADIATION RESISTANCE-ASSOCIATED GENE PROTEIN"/>
    <property type="match status" value="1"/>
</dbReference>
<dbReference type="GO" id="GO:0000149">
    <property type="term" value="F:SNARE binding"/>
    <property type="evidence" value="ECO:0007669"/>
    <property type="project" value="TreeGrafter"/>
</dbReference>
<protein>
    <recommendedName>
        <fullName evidence="2">Autophagy-related protein 14</fullName>
    </recommendedName>
</protein>
<feature type="compositionally biased region" description="Low complexity" evidence="5">
    <location>
        <begin position="144"/>
        <end position="153"/>
    </location>
</feature>
<evidence type="ECO:0000256" key="5">
    <source>
        <dbReference type="SAM" id="MobiDB-lite"/>
    </source>
</evidence>
<comment type="caution">
    <text evidence="6">The sequence shown here is derived from an EMBL/GenBank/DDBJ whole genome shotgun (WGS) entry which is preliminary data.</text>
</comment>
<accession>A0A8H7S8X8</accession>
<evidence type="ECO:0000256" key="2">
    <source>
        <dbReference type="ARBA" id="ARBA00013807"/>
    </source>
</evidence>
<dbReference type="OrthoDB" id="72772at2759"/>
<evidence type="ECO:0000313" key="7">
    <source>
        <dbReference type="Proteomes" id="UP000646827"/>
    </source>
</evidence>
<evidence type="ECO:0000256" key="1">
    <source>
        <dbReference type="ARBA" id="ARBA00009574"/>
    </source>
</evidence>
<feature type="compositionally biased region" description="Basic residues" evidence="5">
    <location>
        <begin position="165"/>
        <end position="174"/>
    </location>
</feature>
<feature type="region of interest" description="Disordered" evidence="5">
    <location>
        <begin position="268"/>
        <end position="289"/>
    </location>
</feature>
<feature type="region of interest" description="Disordered" evidence="5">
    <location>
        <begin position="66"/>
        <end position="196"/>
    </location>
</feature>
<feature type="compositionally biased region" description="Low complexity" evidence="5">
    <location>
        <begin position="768"/>
        <end position="783"/>
    </location>
</feature>
<feature type="compositionally biased region" description="Polar residues" evidence="5">
    <location>
        <begin position="154"/>
        <end position="163"/>
    </location>
</feature>
<dbReference type="EMBL" id="JAEPRB010000047">
    <property type="protein sequence ID" value="KAG2224193.1"/>
    <property type="molecule type" value="Genomic_DNA"/>
</dbReference>
<gene>
    <name evidence="6" type="ORF">INT45_001311</name>
</gene>
<feature type="coiled-coil region" evidence="4">
    <location>
        <begin position="456"/>
        <end position="511"/>
    </location>
</feature>
<feature type="compositionally biased region" description="Polar residues" evidence="5">
    <location>
        <begin position="103"/>
        <end position="137"/>
    </location>
</feature>
<feature type="region of interest" description="Disordered" evidence="5">
    <location>
        <begin position="819"/>
        <end position="840"/>
    </location>
</feature>
<dbReference type="GO" id="GO:0035493">
    <property type="term" value="P:SNARE complex assembly"/>
    <property type="evidence" value="ECO:0007669"/>
    <property type="project" value="TreeGrafter"/>
</dbReference>
<feature type="region of interest" description="Disordered" evidence="5">
    <location>
        <begin position="761"/>
        <end position="794"/>
    </location>
</feature>
<dbReference type="GO" id="GO:0000323">
    <property type="term" value="C:lytic vacuole"/>
    <property type="evidence" value="ECO:0007669"/>
    <property type="project" value="TreeGrafter"/>
</dbReference>
<dbReference type="Pfam" id="PF10186">
    <property type="entry name" value="ATG14"/>
    <property type="match status" value="1"/>
</dbReference>
<dbReference type="InterPro" id="IPR018791">
    <property type="entry name" value="UV_resistance/autophagy_Atg14"/>
</dbReference>
<proteinExistence type="inferred from homology"/>
<dbReference type="GO" id="GO:0005768">
    <property type="term" value="C:endosome"/>
    <property type="evidence" value="ECO:0007669"/>
    <property type="project" value="TreeGrafter"/>
</dbReference>
<feature type="region of interest" description="Disordered" evidence="5">
    <location>
        <begin position="669"/>
        <end position="729"/>
    </location>
</feature>
<evidence type="ECO:0000256" key="3">
    <source>
        <dbReference type="ARBA" id="ARBA00023054"/>
    </source>
</evidence>
<sequence>MSESSNRPVASPRQRRIRHLQTIVGRNILWSGNSDHENSNKTTTENGDMLGLSGFYINSRGSSLSSSAVTSRASSPSPSQPWDAQQQQQQRSKSTVFHRRTGSFPTTDNIEAPNPGTTMSTNVLHHNSNNPTSTQATDMRRSESASSLRSSNSTTVEDSSLTKSAYKKSSRLMMKRPTTATNKHPPPPQRQFSRSNELERGLLDVYLTLHLSTDETAFFKSETIPNTVNPSFRALDSSQWTSSWYDGVQTEIVIRLWARHSFPESATAVRSDDQYAEHDHPTKSRRPSQPMEEYQLLLEWQVDLNTLAFIGKTLQDPPSSFPENTLLLEFEDGFYTAPDIVAKLIIHSKRSSLIDPYGENDRASIDTEHSISKFKRSYTLDNLLKLNTLKQCIFDTQKSADQVRQNISDILINENNRFRLARERDQRQCKLEGIEGELVKEKNGIRKGRQRISEMRKLIAKRKSELEKSHQRLNAEKEDLKDNEQLLERSIQTHEKLFHQLNRRKKELVADLFSIYPIEQKSFDDVHQFCIRDIYLPNSVYTGCNDESIATALGFTAHLVSMLAFYLDIPLRYPIRPMGSRASIKDPVSSISGPTEFPLYAKGVDRYRFEFGVFLLNKNIEQLMNAYGLIVIDLRYTLPNIHYFIQAILTTSVSSGPTSLSVLSISSYANQPGGDPSESSISKTNNNNNNNNNTKKKLFSRTRYRTASPSEQQSISSFPTTTDTTDVHRRSCSLNGSAKIPLSSQQQSPSDEHGINHLTLQPIINNGSPTIAPSPSTSTTSVSKNRSNSPKYGASPTAAFVGTAHAMAAPPTLDTVTTISNCNTSNHNSRRTSKEIAETS</sequence>
<organism evidence="6 7">
    <name type="scientific">Circinella minor</name>
    <dbReference type="NCBI Taxonomy" id="1195481"/>
    <lineage>
        <taxon>Eukaryota</taxon>
        <taxon>Fungi</taxon>
        <taxon>Fungi incertae sedis</taxon>
        <taxon>Mucoromycota</taxon>
        <taxon>Mucoromycotina</taxon>
        <taxon>Mucoromycetes</taxon>
        <taxon>Mucorales</taxon>
        <taxon>Lichtheimiaceae</taxon>
        <taxon>Circinella</taxon>
    </lineage>
</organism>
<dbReference type="Proteomes" id="UP000646827">
    <property type="component" value="Unassembled WGS sequence"/>
</dbReference>
<dbReference type="AlphaFoldDB" id="A0A8H7S8X8"/>
<evidence type="ECO:0000313" key="6">
    <source>
        <dbReference type="EMBL" id="KAG2224193.1"/>
    </source>
</evidence>
<evidence type="ECO:0000256" key="4">
    <source>
        <dbReference type="SAM" id="Coils"/>
    </source>
</evidence>
<feature type="compositionally biased region" description="Polar residues" evidence="5">
    <location>
        <begin position="705"/>
        <end position="724"/>
    </location>
</feature>